<dbReference type="Proteomes" id="UP000184501">
    <property type="component" value="Unassembled WGS sequence"/>
</dbReference>
<reference evidence="1 2" key="1">
    <citation type="submission" date="2016-11" db="EMBL/GenBank/DDBJ databases">
        <authorList>
            <person name="Jaros S."/>
            <person name="Januszkiewicz K."/>
            <person name="Wedrychowicz H."/>
        </authorList>
    </citation>
    <scope>NUCLEOTIDE SEQUENCE [LARGE SCALE GENOMIC DNA]</scope>
    <source>
        <strain evidence="1 2">DSM 44523</strain>
    </source>
</reference>
<protein>
    <recommendedName>
        <fullName evidence="3">Immunity protein 50</fullName>
    </recommendedName>
</protein>
<keyword evidence="2" id="KW-1185">Reference proteome</keyword>
<dbReference type="AlphaFoldDB" id="A0A1M5BBC3"/>
<accession>A0A1M5BBC3</accession>
<evidence type="ECO:0000313" key="2">
    <source>
        <dbReference type="Proteomes" id="UP000184501"/>
    </source>
</evidence>
<proteinExistence type="predicted"/>
<dbReference type="RefSeq" id="WP_073482004.1">
    <property type="nucleotide sequence ID" value="NZ_FQVN01000003.1"/>
</dbReference>
<name>A0A1M5BBC3_STRHI</name>
<evidence type="ECO:0000313" key="1">
    <source>
        <dbReference type="EMBL" id="SHF39814.1"/>
    </source>
</evidence>
<sequence length="124" mass="14050">MEVGFVGLDRWNFDSEIIGCAGTALGFVDLHNSCDIMRVEFGLGLSVPSLFLHFETIAARERFALAFREVSTMEASQKDASPDDGQVFHGLDYWYDIERDTALFRVDLEMMELRFAAREVAFVV</sequence>
<evidence type="ECO:0008006" key="3">
    <source>
        <dbReference type="Google" id="ProtNLM"/>
    </source>
</evidence>
<gene>
    <name evidence="1" type="ORF">SAMN05444320_103493</name>
</gene>
<dbReference type="EMBL" id="FQVN01000003">
    <property type="protein sequence ID" value="SHF39814.1"/>
    <property type="molecule type" value="Genomic_DNA"/>
</dbReference>
<dbReference type="OrthoDB" id="9952650at2"/>
<dbReference type="STRING" id="2017.SAMN05444320_103493"/>
<organism evidence="1 2">
    <name type="scientific">Streptoalloteichus hindustanus</name>
    <dbReference type="NCBI Taxonomy" id="2017"/>
    <lineage>
        <taxon>Bacteria</taxon>
        <taxon>Bacillati</taxon>
        <taxon>Actinomycetota</taxon>
        <taxon>Actinomycetes</taxon>
        <taxon>Pseudonocardiales</taxon>
        <taxon>Pseudonocardiaceae</taxon>
        <taxon>Streptoalloteichus</taxon>
    </lineage>
</organism>